<evidence type="ECO:0000313" key="1">
    <source>
        <dbReference type="EMBL" id="GFO22896.1"/>
    </source>
</evidence>
<dbReference type="PANTHER" id="PTHR13088">
    <property type="entry name" value="FAS APOPTOTIC INHIBITORY MOLECULE FAIM"/>
    <property type="match status" value="1"/>
</dbReference>
<evidence type="ECO:0000313" key="2">
    <source>
        <dbReference type="Proteomes" id="UP000735302"/>
    </source>
</evidence>
<dbReference type="AlphaFoldDB" id="A0AAV4BQZ4"/>
<dbReference type="EMBL" id="BLXT01005456">
    <property type="protein sequence ID" value="GFO22896.1"/>
    <property type="molecule type" value="Genomic_DNA"/>
</dbReference>
<reference evidence="1 2" key="1">
    <citation type="journal article" date="2021" name="Elife">
        <title>Chloroplast acquisition without the gene transfer in kleptoplastic sea slugs, Plakobranchus ocellatus.</title>
        <authorList>
            <person name="Maeda T."/>
            <person name="Takahashi S."/>
            <person name="Yoshida T."/>
            <person name="Shimamura S."/>
            <person name="Takaki Y."/>
            <person name="Nagai Y."/>
            <person name="Toyoda A."/>
            <person name="Suzuki Y."/>
            <person name="Arimoto A."/>
            <person name="Ishii H."/>
            <person name="Satoh N."/>
            <person name="Nishiyama T."/>
            <person name="Hasebe M."/>
            <person name="Maruyama T."/>
            <person name="Minagawa J."/>
            <person name="Obokata J."/>
            <person name="Shigenobu S."/>
        </authorList>
    </citation>
    <scope>NUCLEOTIDE SEQUENCE [LARGE SCALE GENOMIC DNA]</scope>
</reference>
<dbReference type="InterPro" id="IPR038513">
    <property type="entry name" value="FAIM1_dom_sf"/>
</dbReference>
<dbReference type="Proteomes" id="UP000735302">
    <property type="component" value="Unassembled WGS sequence"/>
</dbReference>
<dbReference type="GO" id="GO:1902042">
    <property type="term" value="P:negative regulation of extrinsic apoptotic signaling pathway via death domain receptors"/>
    <property type="evidence" value="ECO:0007669"/>
    <property type="project" value="TreeGrafter"/>
</dbReference>
<proteinExistence type="predicted"/>
<organism evidence="1 2">
    <name type="scientific">Plakobranchus ocellatus</name>
    <dbReference type="NCBI Taxonomy" id="259542"/>
    <lineage>
        <taxon>Eukaryota</taxon>
        <taxon>Metazoa</taxon>
        <taxon>Spiralia</taxon>
        <taxon>Lophotrochozoa</taxon>
        <taxon>Mollusca</taxon>
        <taxon>Gastropoda</taxon>
        <taxon>Heterobranchia</taxon>
        <taxon>Euthyneura</taxon>
        <taxon>Panpulmonata</taxon>
        <taxon>Sacoglossa</taxon>
        <taxon>Placobranchoidea</taxon>
        <taxon>Plakobranchidae</taxon>
        <taxon>Plakobranchus</taxon>
    </lineage>
</organism>
<accession>A0AAV4BQZ4</accession>
<dbReference type="PANTHER" id="PTHR13088:SF3">
    <property type="entry name" value="FAS APOPTOTIC INHIBITORY MOLECULE 1"/>
    <property type="match status" value="1"/>
</dbReference>
<name>A0AAV4BQZ4_9GAST</name>
<dbReference type="Gene3D" id="2.40.128.180">
    <property type="match status" value="1"/>
</dbReference>
<feature type="non-terminal residue" evidence="1">
    <location>
        <position position="1"/>
    </location>
</feature>
<sequence length="155" mass="17169">EEMSVILTACRQSRQRAIERALKKKAEKKRAKRDAAKSALTHQLGMDNIEGENNVKIWTFLLNGEPTSVVLHRDTLEVACNGVVIESMNDFCDCGSTITFPIGERNAQITCTFGERPKDGMTFTLTVEGCLVPDVVMEDETQPFDPDCGPSTDPF</sequence>
<keyword evidence="2" id="KW-1185">Reference proteome</keyword>
<gene>
    <name evidence="1" type="ORF">PoB_004940100</name>
</gene>
<comment type="caution">
    <text evidence="1">The sequence shown here is derived from an EMBL/GenBank/DDBJ whole genome shotgun (WGS) entry which is preliminary data.</text>
</comment>
<dbReference type="InterPro" id="IPR010695">
    <property type="entry name" value="FAIM1"/>
</dbReference>
<dbReference type="Pfam" id="PF06905">
    <property type="entry name" value="FAIM1"/>
    <property type="match status" value="1"/>
</dbReference>
<protein>
    <submittedName>
        <fullName evidence="1">Fas apoptotic inhibitory molecule 1-like</fullName>
    </submittedName>
</protein>